<dbReference type="NCBIfam" id="TIGR03805">
    <property type="entry name" value="beta_helix_1"/>
    <property type="match status" value="1"/>
</dbReference>
<evidence type="ECO:0000259" key="2">
    <source>
        <dbReference type="Pfam" id="PF13229"/>
    </source>
</evidence>
<name>A0A6L9LIV2_9BACT</name>
<sequence length="403" mass="44048">MKRALLLLLTGFSTYTLYAQSAVQKRYQTELIMAEDGSTIQLDAGTFTFTGSLSLQDKKRIVIRGKGIDKTVLSFKGQTDGAEGLRISNGEDIVIENLTVQDTKGDGIKTMNVKGITFRNVKVEWTGPPKAENGGYGLYPVQCDNVVIDGCTAIGASDAGIYVGQSRGIVVKNSKAHHNVAGIEIENSRNADVFDNEAYENTGGILVFDLPDLVQKQGGNVRVFNNYVHDNNLPNFAPEGNIVASVADGTGLLILAANGVDVFNNRFINNQSMSTGIISYLFTQRPITDKTYYPFATAISIHDNVYERKAGPPTSYGHYGELFKTILKTGQQIPHIFHDGIFDPATLDQNGMPLAGRRICIRNNKNQSLINLDAGRDFKNISRNATPYDCQLQPLKAAIVNTR</sequence>
<comment type="caution">
    <text evidence="3">The sequence shown here is derived from an EMBL/GenBank/DDBJ whole genome shotgun (WGS) entry which is preliminary data.</text>
</comment>
<evidence type="ECO:0000256" key="1">
    <source>
        <dbReference type="SAM" id="SignalP"/>
    </source>
</evidence>
<reference evidence="3 4" key="1">
    <citation type="submission" date="2020-02" db="EMBL/GenBank/DDBJ databases">
        <title>Draft genome sequence of two Spirosoma agri KCTC 52727 and Spirosoma terrae KCTC 52035.</title>
        <authorList>
            <person name="Rojas J."/>
            <person name="Ambika Manirajan B."/>
            <person name="Suarez C."/>
            <person name="Ratering S."/>
            <person name="Schnell S."/>
        </authorList>
    </citation>
    <scope>NUCLEOTIDE SEQUENCE [LARGE SCALE GENOMIC DNA]</scope>
    <source>
        <strain evidence="3 4">KCTC 52035</strain>
    </source>
</reference>
<protein>
    <recommendedName>
        <fullName evidence="2">Right handed beta helix domain-containing protein</fullName>
    </recommendedName>
</protein>
<dbReference type="InterPro" id="IPR022442">
    <property type="entry name" value="SO_2930-like_dom"/>
</dbReference>
<dbReference type="Gene3D" id="2.160.20.10">
    <property type="entry name" value="Single-stranded right-handed beta-helix, Pectin lyase-like"/>
    <property type="match status" value="1"/>
</dbReference>
<feature type="chain" id="PRO_5026696179" description="Right handed beta helix domain-containing protein" evidence="1">
    <location>
        <begin position="20"/>
        <end position="403"/>
    </location>
</feature>
<dbReference type="AlphaFoldDB" id="A0A6L9LIV2"/>
<keyword evidence="4" id="KW-1185">Reference proteome</keyword>
<dbReference type="Proteomes" id="UP000474175">
    <property type="component" value="Unassembled WGS sequence"/>
</dbReference>
<dbReference type="SUPFAM" id="SSF51126">
    <property type="entry name" value="Pectin lyase-like"/>
    <property type="match status" value="1"/>
</dbReference>
<dbReference type="RefSeq" id="WP_163954997.1">
    <property type="nucleotide sequence ID" value="NZ_JAAFZH010000021.1"/>
</dbReference>
<organism evidence="3 4">
    <name type="scientific">Spirosoma terrae</name>
    <dbReference type="NCBI Taxonomy" id="1968276"/>
    <lineage>
        <taxon>Bacteria</taxon>
        <taxon>Pseudomonadati</taxon>
        <taxon>Bacteroidota</taxon>
        <taxon>Cytophagia</taxon>
        <taxon>Cytophagales</taxon>
        <taxon>Cytophagaceae</taxon>
        <taxon>Spirosoma</taxon>
    </lineage>
</organism>
<feature type="domain" description="Right handed beta helix" evidence="2">
    <location>
        <begin position="81"/>
        <end position="208"/>
    </location>
</feature>
<evidence type="ECO:0000313" key="4">
    <source>
        <dbReference type="Proteomes" id="UP000474175"/>
    </source>
</evidence>
<proteinExistence type="predicted"/>
<evidence type="ECO:0000313" key="3">
    <source>
        <dbReference type="EMBL" id="NDU98863.1"/>
    </source>
</evidence>
<gene>
    <name evidence="3" type="ORF">GK108_28545</name>
</gene>
<dbReference type="EMBL" id="JAAFZH010000021">
    <property type="protein sequence ID" value="NDU98863.1"/>
    <property type="molecule type" value="Genomic_DNA"/>
</dbReference>
<dbReference type="InterPro" id="IPR011050">
    <property type="entry name" value="Pectin_lyase_fold/virulence"/>
</dbReference>
<dbReference type="SMART" id="SM00710">
    <property type="entry name" value="PbH1"/>
    <property type="match status" value="7"/>
</dbReference>
<accession>A0A6L9LIV2</accession>
<dbReference type="InterPro" id="IPR012334">
    <property type="entry name" value="Pectin_lyas_fold"/>
</dbReference>
<dbReference type="InterPro" id="IPR006626">
    <property type="entry name" value="PbH1"/>
</dbReference>
<feature type="signal peptide" evidence="1">
    <location>
        <begin position="1"/>
        <end position="19"/>
    </location>
</feature>
<keyword evidence="1" id="KW-0732">Signal</keyword>
<dbReference type="InterPro" id="IPR039448">
    <property type="entry name" value="Beta_helix"/>
</dbReference>
<dbReference type="Pfam" id="PF13229">
    <property type="entry name" value="Beta_helix"/>
    <property type="match status" value="1"/>
</dbReference>